<dbReference type="Pfam" id="PF16470">
    <property type="entry name" value="S8_pro-domain"/>
    <property type="match status" value="1"/>
</dbReference>
<evidence type="ECO:0000313" key="2">
    <source>
        <dbReference type="EMBL" id="KAJ3656722.1"/>
    </source>
</evidence>
<evidence type="ECO:0000259" key="1">
    <source>
        <dbReference type="Pfam" id="PF16470"/>
    </source>
</evidence>
<dbReference type="EMBL" id="JALNTZ010000004">
    <property type="protein sequence ID" value="KAJ3656722.1"/>
    <property type="molecule type" value="Genomic_DNA"/>
</dbReference>
<name>A0AA38MHT0_9CUCU</name>
<keyword evidence="3" id="KW-1185">Reference proteome</keyword>
<dbReference type="SUPFAM" id="SSF54897">
    <property type="entry name" value="Protease propeptides/inhibitors"/>
    <property type="match status" value="1"/>
</dbReference>
<evidence type="ECO:0000313" key="3">
    <source>
        <dbReference type="Proteomes" id="UP001168821"/>
    </source>
</evidence>
<dbReference type="InterPro" id="IPR038466">
    <property type="entry name" value="S8_pro-domain_sf"/>
</dbReference>
<protein>
    <recommendedName>
        <fullName evidence="1">Peptidase S8 pro-domain domain-containing protein</fullName>
    </recommendedName>
</protein>
<dbReference type="Proteomes" id="UP001168821">
    <property type="component" value="Unassembled WGS sequence"/>
</dbReference>
<comment type="caution">
    <text evidence="2">The sequence shown here is derived from an EMBL/GenBank/DDBJ whole genome shotgun (WGS) entry which is preliminary data.</text>
</comment>
<reference evidence="2" key="1">
    <citation type="journal article" date="2023" name="G3 (Bethesda)">
        <title>Whole genome assemblies of Zophobas morio and Tenebrio molitor.</title>
        <authorList>
            <person name="Kaur S."/>
            <person name="Stinson S.A."/>
            <person name="diCenzo G.C."/>
        </authorList>
    </citation>
    <scope>NUCLEOTIDE SEQUENCE</scope>
    <source>
        <strain evidence="2">QUZm001</strain>
    </source>
</reference>
<dbReference type="InterPro" id="IPR032815">
    <property type="entry name" value="S8_pro-domain"/>
</dbReference>
<proteinExistence type="predicted"/>
<organism evidence="2 3">
    <name type="scientific">Zophobas morio</name>
    <dbReference type="NCBI Taxonomy" id="2755281"/>
    <lineage>
        <taxon>Eukaryota</taxon>
        <taxon>Metazoa</taxon>
        <taxon>Ecdysozoa</taxon>
        <taxon>Arthropoda</taxon>
        <taxon>Hexapoda</taxon>
        <taxon>Insecta</taxon>
        <taxon>Pterygota</taxon>
        <taxon>Neoptera</taxon>
        <taxon>Endopterygota</taxon>
        <taxon>Coleoptera</taxon>
        <taxon>Polyphaga</taxon>
        <taxon>Cucujiformia</taxon>
        <taxon>Tenebrionidae</taxon>
        <taxon>Zophobas</taxon>
    </lineage>
</organism>
<dbReference type="AlphaFoldDB" id="A0AA38MHT0"/>
<sequence length="106" mass="12051">MTVILIMDSYLLQLNVNHVITSFETIQCPMIALKIFLVQIDHFQAYSSVSALWNHNVLGREEPLYSNEFAVHIPDGNEVADEIAAKHGFVNRGQVSRSLYIYSILK</sequence>
<feature type="domain" description="Peptidase S8 pro-domain" evidence="1">
    <location>
        <begin position="68"/>
        <end position="100"/>
    </location>
</feature>
<gene>
    <name evidence="2" type="ORF">Zmor_015772</name>
</gene>
<accession>A0AA38MHT0</accession>
<dbReference type="Gene3D" id="3.30.70.850">
    <property type="entry name" value="Peptidase S8, pro-domain"/>
    <property type="match status" value="1"/>
</dbReference>